<accession>A0A4S4A464</accession>
<gene>
    <name evidence="2" type="ORF">E6C50_03275</name>
</gene>
<comment type="caution">
    <text evidence="2">The sequence shown here is derived from an EMBL/GenBank/DDBJ whole genome shotgun (WGS) entry which is preliminary data.</text>
</comment>
<dbReference type="Proteomes" id="UP000307507">
    <property type="component" value="Unassembled WGS sequence"/>
</dbReference>
<feature type="transmembrane region" description="Helical" evidence="1">
    <location>
        <begin position="7"/>
        <end position="25"/>
    </location>
</feature>
<dbReference type="EMBL" id="SSNZ01000001">
    <property type="protein sequence ID" value="THF53237.1"/>
    <property type="molecule type" value="Genomic_DNA"/>
</dbReference>
<dbReference type="RefSeq" id="WP_136401760.1">
    <property type="nucleotide sequence ID" value="NZ_SSNZ01000001.1"/>
</dbReference>
<keyword evidence="3" id="KW-1185">Reference proteome</keyword>
<keyword evidence="1" id="KW-1133">Transmembrane helix</keyword>
<reference evidence="2 3" key="1">
    <citation type="submission" date="2019-04" db="EMBL/GenBank/DDBJ databases">
        <title>Flavobacterium sp. nov. isolated from construction timber.</title>
        <authorList>
            <person name="Lin S.-Y."/>
            <person name="Chang C.-T."/>
            <person name="Young C.-C."/>
        </authorList>
    </citation>
    <scope>NUCLEOTIDE SEQUENCE [LARGE SCALE GENOMIC DNA]</scope>
    <source>
        <strain evidence="2 3">CC-CTC003</strain>
    </source>
</reference>
<feature type="transmembrane region" description="Helical" evidence="1">
    <location>
        <begin position="37"/>
        <end position="59"/>
    </location>
</feature>
<name>A0A4S4A464_9FLAO</name>
<evidence type="ECO:0000313" key="2">
    <source>
        <dbReference type="EMBL" id="THF53237.1"/>
    </source>
</evidence>
<keyword evidence="1" id="KW-0812">Transmembrane</keyword>
<evidence type="ECO:0000256" key="1">
    <source>
        <dbReference type="SAM" id="Phobius"/>
    </source>
</evidence>
<keyword evidence="1" id="KW-0472">Membrane</keyword>
<protein>
    <submittedName>
        <fullName evidence="2">Uncharacterized protein</fullName>
    </submittedName>
</protein>
<dbReference type="AlphaFoldDB" id="A0A4S4A464"/>
<proteinExistence type="predicted"/>
<evidence type="ECO:0000313" key="3">
    <source>
        <dbReference type="Proteomes" id="UP000307507"/>
    </source>
</evidence>
<sequence length="69" mass="8332">MKARSLSVIYFFMAIYSFTQLYFYFDDLDFTTELFKSLIILLTVIIAIVMVGSYISFYITKKRRYINRK</sequence>
<organism evidence="2 3">
    <name type="scientific">Flavobacterium supellecticarium</name>
    <dbReference type="NCBI Taxonomy" id="2565924"/>
    <lineage>
        <taxon>Bacteria</taxon>
        <taxon>Pseudomonadati</taxon>
        <taxon>Bacteroidota</taxon>
        <taxon>Flavobacteriia</taxon>
        <taxon>Flavobacteriales</taxon>
        <taxon>Flavobacteriaceae</taxon>
        <taxon>Flavobacterium</taxon>
    </lineage>
</organism>